<protein>
    <submittedName>
        <fullName evidence="4">YncE family protein</fullName>
    </submittedName>
</protein>
<keyword evidence="5" id="KW-1185">Reference proteome</keyword>
<sequence>MKKHSIITLLFLLSLFLVACGNGTDNKSKDTINNPVNSDKSTQVVSKKEKVNFVYTADHGGITKMDATTNKTVKSIKIEGSVHNVQISPDGKILGATVVPEMGEHGEHSGHEEKINGYALFYDVESDKLLHKVEVGAHPAHIVFTENRKYALVTNNEDNNVSVIDLSSYKVVQNISTGKGPHGFRIAANSKTAYIANMGEDTVSVIDLDSMKEMKQIKVGKTPVTTGITQDGKTLVTTLNAENSIAIINLDTDKVDKVSVGEGPAQVYIQSNGKYAFVANQGTSENPANSISKIDLETKKVVATIKVGNGAHGIVTSDNNKFVYVTNMYDNTVSVIENEGNKVIATMKVGMEPNGITAIN</sequence>
<name>A0ABS8QLZ5_9BACI</name>
<evidence type="ECO:0000313" key="4">
    <source>
        <dbReference type="EMBL" id="MCD4840324.1"/>
    </source>
</evidence>
<evidence type="ECO:0000313" key="5">
    <source>
        <dbReference type="Proteomes" id="UP001162836"/>
    </source>
</evidence>
<dbReference type="SUPFAM" id="SSF51004">
    <property type="entry name" value="C-terminal (heme d1) domain of cytochrome cd1-nitrite reductase"/>
    <property type="match status" value="1"/>
</dbReference>
<dbReference type="PANTHER" id="PTHR47197">
    <property type="entry name" value="PROTEIN NIRF"/>
    <property type="match status" value="1"/>
</dbReference>
<dbReference type="Gene3D" id="2.130.10.10">
    <property type="entry name" value="YVTN repeat-like/Quinoprotein amine dehydrogenase"/>
    <property type="match status" value="3"/>
</dbReference>
<evidence type="ECO:0000256" key="2">
    <source>
        <dbReference type="SAM" id="SignalP"/>
    </source>
</evidence>
<feature type="signal peptide" evidence="2">
    <location>
        <begin position="1"/>
        <end position="19"/>
    </location>
</feature>
<feature type="domain" description="YNCE-like beta-propeller" evidence="3">
    <location>
        <begin position="284"/>
        <end position="358"/>
    </location>
</feature>
<dbReference type="RefSeq" id="WP_231315279.1">
    <property type="nucleotide sequence ID" value="NZ_JAJODE010000071.1"/>
</dbReference>
<organism evidence="4 5">
    <name type="scientific">Neobacillus sedimentimangrovi</name>
    <dbReference type="NCBI Taxonomy" id="2699460"/>
    <lineage>
        <taxon>Bacteria</taxon>
        <taxon>Bacillati</taxon>
        <taxon>Bacillota</taxon>
        <taxon>Bacilli</taxon>
        <taxon>Bacillales</taxon>
        <taxon>Bacillaceae</taxon>
        <taxon>Neobacillus</taxon>
    </lineage>
</organism>
<accession>A0ABS8QLZ5</accession>
<dbReference type="Pfam" id="PF21783">
    <property type="entry name" value="YNCE"/>
    <property type="match status" value="2"/>
</dbReference>
<feature type="chain" id="PRO_5046899234" evidence="2">
    <location>
        <begin position="20"/>
        <end position="360"/>
    </location>
</feature>
<evidence type="ECO:0000256" key="1">
    <source>
        <dbReference type="ARBA" id="ARBA00022729"/>
    </source>
</evidence>
<proteinExistence type="predicted"/>
<dbReference type="EMBL" id="JAJODE010000071">
    <property type="protein sequence ID" value="MCD4840324.1"/>
    <property type="molecule type" value="Genomic_DNA"/>
</dbReference>
<dbReference type="NCBIfam" id="TIGR02276">
    <property type="entry name" value="beta_rpt_yvtn"/>
    <property type="match status" value="3"/>
</dbReference>
<dbReference type="PROSITE" id="PS51257">
    <property type="entry name" value="PROKAR_LIPOPROTEIN"/>
    <property type="match status" value="1"/>
</dbReference>
<dbReference type="PANTHER" id="PTHR47197:SF3">
    <property type="entry name" value="DIHYDRO-HEME D1 DEHYDROGENASE"/>
    <property type="match status" value="1"/>
</dbReference>
<dbReference type="Proteomes" id="UP001162836">
    <property type="component" value="Unassembled WGS sequence"/>
</dbReference>
<dbReference type="InterPro" id="IPR011964">
    <property type="entry name" value="YVTN_b-propeller_repeat"/>
</dbReference>
<evidence type="ECO:0000259" key="3">
    <source>
        <dbReference type="Pfam" id="PF21783"/>
    </source>
</evidence>
<reference evidence="4 5" key="1">
    <citation type="journal article" date="2023" name="Antonie Van Leeuwenhoek">
        <title>Unveiling the genomic potential of a novel thermostable glycoside hydrolases producing Neobacillus sedimentimangrovi UE25.</title>
        <authorList>
            <person name="Ejaz U."/>
            <person name="Saleem F."/>
            <person name="Rashid R."/>
            <person name="Hasan K.A."/>
            <person name="Syed M.N."/>
            <person name="Sohail M."/>
        </authorList>
    </citation>
    <scope>NUCLEOTIDE SEQUENCE [LARGE SCALE GENOMIC DNA]</scope>
    <source>
        <strain evidence="4 5">UE25</strain>
    </source>
</reference>
<dbReference type="InterPro" id="IPR051200">
    <property type="entry name" value="Host-pathogen_enzymatic-act"/>
</dbReference>
<comment type="caution">
    <text evidence="4">The sequence shown here is derived from an EMBL/GenBank/DDBJ whole genome shotgun (WGS) entry which is preliminary data.</text>
</comment>
<dbReference type="InterPro" id="IPR015943">
    <property type="entry name" value="WD40/YVTN_repeat-like_dom_sf"/>
</dbReference>
<dbReference type="InterPro" id="IPR048433">
    <property type="entry name" value="YNCE-like_beta-prop"/>
</dbReference>
<gene>
    <name evidence="4" type="ORF">LRS37_16055</name>
</gene>
<feature type="domain" description="YNCE-like beta-propeller" evidence="3">
    <location>
        <begin position="123"/>
        <end position="269"/>
    </location>
</feature>
<keyword evidence="1 2" id="KW-0732">Signal</keyword>
<dbReference type="InterPro" id="IPR011048">
    <property type="entry name" value="Haem_d1_sf"/>
</dbReference>